<organism evidence="1 2">
    <name type="scientific">Myotis myotis</name>
    <name type="common">Greater mouse-eared bat</name>
    <name type="synonym">Vespertilio myotis</name>
    <dbReference type="NCBI Taxonomy" id="51298"/>
    <lineage>
        <taxon>Eukaryota</taxon>
        <taxon>Metazoa</taxon>
        <taxon>Chordata</taxon>
        <taxon>Craniata</taxon>
        <taxon>Vertebrata</taxon>
        <taxon>Euteleostomi</taxon>
        <taxon>Mammalia</taxon>
        <taxon>Eutheria</taxon>
        <taxon>Laurasiatheria</taxon>
        <taxon>Chiroptera</taxon>
        <taxon>Yangochiroptera</taxon>
        <taxon>Vespertilionidae</taxon>
        <taxon>Myotis</taxon>
    </lineage>
</organism>
<proteinExistence type="predicted"/>
<evidence type="ECO:0000313" key="2">
    <source>
        <dbReference type="Proteomes" id="UP000527355"/>
    </source>
</evidence>
<sequence length="82" mass="9431">MKQRNKEMEVDASPQHSSLCWPWGKSGSQQGCCGGGWGWGRQVPRKDGESFALISQLHFVLFTCRKRKKKKKLSLTWWGDPH</sequence>
<dbReference type="AlphaFoldDB" id="A0A7J7VZJ7"/>
<keyword evidence="2" id="KW-1185">Reference proteome</keyword>
<reference evidence="1 2" key="1">
    <citation type="journal article" date="2020" name="Nature">
        <title>Six reference-quality genomes reveal evolution of bat adaptations.</title>
        <authorList>
            <person name="Jebb D."/>
            <person name="Huang Z."/>
            <person name="Pippel M."/>
            <person name="Hughes G.M."/>
            <person name="Lavrichenko K."/>
            <person name="Devanna P."/>
            <person name="Winkler S."/>
            <person name="Jermiin L.S."/>
            <person name="Skirmuntt E.C."/>
            <person name="Katzourakis A."/>
            <person name="Burkitt-Gray L."/>
            <person name="Ray D.A."/>
            <person name="Sullivan K.A.M."/>
            <person name="Roscito J.G."/>
            <person name="Kirilenko B.M."/>
            <person name="Davalos L.M."/>
            <person name="Corthals A.P."/>
            <person name="Power M.L."/>
            <person name="Jones G."/>
            <person name="Ransome R.D."/>
            <person name="Dechmann D.K.N."/>
            <person name="Locatelli A.G."/>
            <person name="Puechmaille S.J."/>
            <person name="Fedrigo O."/>
            <person name="Jarvis E.D."/>
            <person name="Hiller M."/>
            <person name="Vernes S.C."/>
            <person name="Myers E.W."/>
            <person name="Teeling E.C."/>
        </authorList>
    </citation>
    <scope>NUCLEOTIDE SEQUENCE [LARGE SCALE GENOMIC DNA]</scope>
    <source>
        <strain evidence="1">MMyoMyo1</strain>
        <tissue evidence="1">Flight muscle</tissue>
    </source>
</reference>
<comment type="caution">
    <text evidence="1">The sequence shown here is derived from an EMBL/GenBank/DDBJ whole genome shotgun (WGS) entry which is preliminary data.</text>
</comment>
<dbReference type="EMBL" id="JABWUV010000009">
    <property type="protein sequence ID" value="KAF6330421.1"/>
    <property type="molecule type" value="Genomic_DNA"/>
</dbReference>
<accession>A0A7J7VZJ7</accession>
<gene>
    <name evidence="1" type="ORF">mMyoMyo1_012643</name>
</gene>
<evidence type="ECO:0000313" key="1">
    <source>
        <dbReference type="EMBL" id="KAF6330421.1"/>
    </source>
</evidence>
<dbReference type="Proteomes" id="UP000527355">
    <property type="component" value="Unassembled WGS sequence"/>
</dbReference>
<name>A0A7J7VZJ7_MYOMY</name>
<protein>
    <submittedName>
        <fullName evidence="1">Uncharacterized protein</fullName>
    </submittedName>
</protein>